<dbReference type="PANTHER" id="PTHR43280:SF2">
    <property type="entry name" value="HTH-TYPE TRANSCRIPTIONAL REGULATOR EXSA"/>
    <property type="match status" value="1"/>
</dbReference>
<protein>
    <submittedName>
        <fullName evidence="5">AraC family transcriptional regulator</fullName>
    </submittedName>
</protein>
<gene>
    <name evidence="5" type="ORF">APR41_02100</name>
</gene>
<dbReference type="RefSeq" id="WP_079711304.1">
    <property type="nucleotide sequence ID" value="NZ_FUZC01000001.1"/>
</dbReference>
<dbReference type="InterPro" id="IPR054015">
    <property type="entry name" value="ExsA-like_N"/>
</dbReference>
<dbReference type="EMBL" id="LKTS01000001">
    <property type="protein sequence ID" value="PKD21794.1"/>
    <property type="molecule type" value="Genomic_DNA"/>
</dbReference>
<dbReference type="OrthoDB" id="4480133at2"/>
<evidence type="ECO:0000313" key="5">
    <source>
        <dbReference type="EMBL" id="PKD21794.1"/>
    </source>
</evidence>
<evidence type="ECO:0000256" key="2">
    <source>
        <dbReference type="ARBA" id="ARBA00023125"/>
    </source>
</evidence>
<comment type="caution">
    <text evidence="5">The sequence shown here is derived from an EMBL/GenBank/DDBJ whole genome shotgun (WGS) entry which is preliminary data.</text>
</comment>
<dbReference type="InterPro" id="IPR037923">
    <property type="entry name" value="HTH-like"/>
</dbReference>
<dbReference type="PANTHER" id="PTHR43280">
    <property type="entry name" value="ARAC-FAMILY TRANSCRIPTIONAL REGULATOR"/>
    <property type="match status" value="1"/>
</dbReference>
<evidence type="ECO:0000259" key="4">
    <source>
        <dbReference type="PROSITE" id="PS01124"/>
    </source>
</evidence>
<proteinExistence type="predicted"/>
<sequence length="289" mass="33543">MEHTSKYLTPEIKLSCYEDSFFKSDIVFDQHMLIWFISGETKIIQADATHHFKTGDIFLIPRNIPATIINYPKDGLPHKTVVMLLTTKILRSFYAGTTSKHHAISDPKIRSFSNHPLLESCLASLIPYFEMKEPFPVNLASLKIVEAISILRAIDNKIDRVLDNFDDPHKVELISFMEKNYMFNMPIHKYAYLTGRSLTTFKRDFKKTFDTTPRRWLTRKRLELAHYQLTQKKRKPVEVCYESGFENLSHFSFAFKKHFGYSPKNLMQENLLPSNAPANSLMTGNKNAP</sequence>
<dbReference type="GO" id="GO:0043565">
    <property type="term" value="F:sequence-specific DNA binding"/>
    <property type="evidence" value="ECO:0007669"/>
    <property type="project" value="InterPro"/>
</dbReference>
<dbReference type="GO" id="GO:0003700">
    <property type="term" value="F:DNA-binding transcription factor activity"/>
    <property type="evidence" value="ECO:0007669"/>
    <property type="project" value="InterPro"/>
</dbReference>
<dbReference type="InterPro" id="IPR009057">
    <property type="entry name" value="Homeodomain-like_sf"/>
</dbReference>
<reference evidence="5 6" key="1">
    <citation type="submission" date="2015-10" db="EMBL/GenBank/DDBJ databases">
        <title>Draft genome sequence of Salegentibacter salinarum KCTC 12975.</title>
        <authorList>
            <person name="Lin W."/>
            <person name="Zheng Q."/>
        </authorList>
    </citation>
    <scope>NUCLEOTIDE SEQUENCE [LARGE SCALE GENOMIC DNA]</scope>
    <source>
        <strain evidence="5 6">KCTC 12975</strain>
    </source>
</reference>
<name>A0A2N0U482_9FLAO</name>
<dbReference type="Proteomes" id="UP000232673">
    <property type="component" value="Unassembled WGS sequence"/>
</dbReference>
<dbReference type="SMART" id="SM00342">
    <property type="entry name" value="HTH_ARAC"/>
    <property type="match status" value="1"/>
</dbReference>
<dbReference type="PROSITE" id="PS01124">
    <property type="entry name" value="HTH_ARAC_FAMILY_2"/>
    <property type="match status" value="1"/>
</dbReference>
<evidence type="ECO:0000256" key="3">
    <source>
        <dbReference type="ARBA" id="ARBA00023163"/>
    </source>
</evidence>
<feature type="domain" description="HTH araC/xylS-type" evidence="4">
    <location>
        <begin position="171"/>
        <end position="269"/>
    </location>
</feature>
<keyword evidence="6" id="KW-1185">Reference proteome</keyword>
<dbReference type="SUPFAM" id="SSF51215">
    <property type="entry name" value="Regulatory protein AraC"/>
    <property type="match status" value="1"/>
</dbReference>
<dbReference type="Gene3D" id="1.10.10.60">
    <property type="entry name" value="Homeodomain-like"/>
    <property type="match status" value="1"/>
</dbReference>
<dbReference type="Pfam" id="PF22200">
    <property type="entry name" value="ExsA_N"/>
    <property type="match status" value="1"/>
</dbReference>
<accession>A0A2N0U482</accession>
<keyword evidence="2" id="KW-0238">DNA-binding</keyword>
<dbReference type="Pfam" id="PF12833">
    <property type="entry name" value="HTH_18"/>
    <property type="match status" value="1"/>
</dbReference>
<evidence type="ECO:0000256" key="1">
    <source>
        <dbReference type="ARBA" id="ARBA00023015"/>
    </source>
</evidence>
<dbReference type="InterPro" id="IPR018060">
    <property type="entry name" value="HTH_AraC"/>
</dbReference>
<keyword evidence="3" id="KW-0804">Transcription</keyword>
<dbReference type="AlphaFoldDB" id="A0A2N0U482"/>
<evidence type="ECO:0000313" key="6">
    <source>
        <dbReference type="Proteomes" id="UP000232673"/>
    </source>
</evidence>
<dbReference type="SUPFAM" id="SSF46689">
    <property type="entry name" value="Homeodomain-like"/>
    <property type="match status" value="2"/>
</dbReference>
<keyword evidence="1" id="KW-0805">Transcription regulation</keyword>
<organism evidence="5 6">
    <name type="scientific">Salegentibacter salinarum</name>
    <dbReference type="NCBI Taxonomy" id="447422"/>
    <lineage>
        <taxon>Bacteria</taxon>
        <taxon>Pseudomonadati</taxon>
        <taxon>Bacteroidota</taxon>
        <taxon>Flavobacteriia</taxon>
        <taxon>Flavobacteriales</taxon>
        <taxon>Flavobacteriaceae</taxon>
        <taxon>Salegentibacter</taxon>
    </lineage>
</organism>
<dbReference type="STRING" id="447422.SAMN05660903_00140"/>